<dbReference type="InterPro" id="IPR050807">
    <property type="entry name" value="TransReg_Diox_bact_type"/>
</dbReference>
<dbReference type="PROSITE" id="PS50943">
    <property type="entry name" value="HTH_CROC1"/>
    <property type="match status" value="1"/>
</dbReference>
<keyword evidence="1" id="KW-0238">DNA-binding</keyword>
<dbReference type="SUPFAM" id="SSF47413">
    <property type="entry name" value="lambda repressor-like DNA-binding domains"/>
    <property type="match status" value="1"/>
</dbReference>
<evidence type="ECO:0000313" key="3">
    <source>
        <dbReference type="EMBL" id="KIL39581.1"/>
    </source>
</evidence>
<dbReference type="PANTHER" id="PTHR46797">
    <property type="entry name" value="HTH-TYPE TRANSCRIPTIONAL REGULATOR"/>
    <property type="match status" value="1"/>
</dbReference>
<comment type="caution">
    <text evidence="3">The sequence shown here is derived from an EMBL/GenBank/DDBJ whole genome shotgun (WGS) entry which is preliminary data.</text>
</comment>
<keyword evidence="4" id="KW-1185">Reference proteome</keyword>
<organism evidence="3 4">
    <name type="scientific">Gordoniibacillus kamchatkensis</name>
    <dbReference type="NCBI Taxonomy" id="1590651"/>
    <lineage>
        <taxon>Bacteria</taxon>
        <taxon>Bacillati</taxon>
        <taxon>Bacillota</taxon>
        <taxon>Bacilli</taxon>
        <taxon>Bacillales</taxon>
        <taxon>Paenibacillaceae</taxon>
        <taxon>Gordoniibacillus</taxon>
    </lineage>
</organism>
<dbReference type="InterPro" id="IPR010982">
    <property type="entry name" value="Lambda_DNA-bd_dom_sf"/>
</dbReference>
<dbReference type="SMART" id="SM00530">
    <property type="entry name" value="HTH_XRE"/>
    <property type="match status" value="1"/>
</dbReference>
<dbReference type="PANTHER" id="PTHR46797:SF1">
    <property type="entry name" value="METHYLPHOSPHONATE SYNTHASE"/>
    <property type="match status" value="1"/>
</dbReference>
<gene>
    <name evidence="3" type="ORF">SD70_19475</name>
</gene>
<dbReference type="Pfam" id="PF01381">
    <property type="entry name" value="HTH_3"/>
    <property type="match status" value="1"/>
</dbReference>
<dbReference type="CDD" id="cd00093">
    <property type="entry name" value="HTH_XRE"/>
    <property type="match status" value="1"/>
</dbReference>
<dbReference type="RefSeq" id="WP_041049186.1">
    <property type="nucleotide sequence ID" value="NZ_JXAK01000035.1"/>
</dbReference>
<reference evidence="3 4" key="1">
    <citation type="submission" date="2014-12" db="EMBL/GenBank/DDBJ databases">
        <title>Draft genome sequence of Paenibacillus kamchatkensis strain B-2647.</title>
        <authorList>
            <person name="Karlyshev A.V."/>
            <person name="Kudryashova E.B."/>
        </authorList>
    </citation>
    <scope>NUCLEOTIDE SEQUENCE [LARGE SCALE GENOMIC DNA]</scope>
    <source>
        <strain evidence="3 4">VKM B-2647</strain>
    </source>
</reference>
<dbReference type="InterPro" id="IPR001387">
    <property type="entry name" value="Cro/C1-type_HTH"/>
</dbReference>
<proteinExistence type="predicted"/>
<evidence type="ECO:0000256" key="1">
    <source>
        <dbReference type="ARBA" id="ARBA00023125"/>
    </source>
</evidence>
<sequence length="86" mass="9911">MNQKEFLKPIIAKTLKGLREKQRMSQEDLAGACEVDRAYISMIEVGKYEPSMTKIFELCSALKIKPSHFVQLLEIEIEKLNPKGRE</sequence>
<evidence type="ECO:0000259" key="2">
    <source>
        <dbReference type="PROSITE" id="PS50943"/>
    </source>
</evidence>
<dbReference type="Proteomes" id="UP000031967">
    <property type="component" value="Unassembled WGS sequence"/>
</dbReference>
<feature type="domain" description="HTH cro/C1-type" evidence="2">
    <location>
        <begin position="15"/>
        <end position="69"/>
    </location>
</feature>
<dbReference type="Gene3D" id="1.10.260.40">
    <property type="entry name" value="lambda repressor-like DNA-binding domains"/>
    <property type="match status" value="1"/>
</dbReference>
<protein>
    <recommendedName>
        <fullName evidence="2">HTH cro/C1-type domain-containing protein</fullName>
    </recommendedName>
</protein>
<evidence type="ECO:0000313" key="4">
    <source>
        <dbReference type="Proteomes" id="UP000031967"/>
    </source>
</evidence>
<accession>A0ABR5AEU6</accession>
<name>A0ABR5AEU6_9BACL</name>
<dbReference type="EMBL" id="JXAK01000035">
    <property type="protein sequence ID" value="KIL39581.1"/>
    <property type="molecule type" value="Genomic_DNA"/>
</dbReference>